<gene>
    <name evidence="1" type="ORF">B4099_0950</name>
</gene>
<accession>A0A150KG72</accession>
<evidence type="ECO:0000313" key="2">
    <source>
        <dbReference type="Proteomes" id="UP000075304"/>
    </source>
</evidence>
<reference evidence="1 2" key="1">
    <citation type="submission" date="2016-01" db="EMBL/GenBank/DDBJ databases">
        <title>Genome Sequences of Twelve Sporeforming Bacillus Species Isolated from Foods.</title>
        <authorList>
            <person name="Berendsen E.M."/>
            <person name="Wells-Bennik M.H."/>
            <person name="Krawcyk A.O."/>
            <person name="De Jong A."/>
            <person name="Holsappel S."/>
            <person name="Eijlander R.T."/>
            <person name="Kuipers O.P."/>
        </authorList>
    </citation>
    <scope>NUCLEOTIDE SEQUENCE [LARGE SCALE GENOMIC DNA]</scope>
    <source>
        <strain evidence="1 2">B4099</strain>
    </source>
</reference>
<dbReference type="AlphaFoldDB" id="A0A150KG72"/>
<protein>
    <submittedName>
        <fullName evidence="1">Uncharacterized protein</fullName>
    </submittedName>
</protein>
<proteinExistence type="predicted"/>
<sequence>MKLEKYVTPALLKKALPILKFKKIGSLLTSVRCLTRNVLS</sequence>
<evidence type="ECO:0000313" key="1">
    <source>
        <dbReference type="EMBL" id="KYC69896.1"/>
    </source>
</evidence>
<name>A0A150KG72_HEYCO</name>
<dbReference type="EMBL" id="LQYI01000041">
    <property type="protein sequence ID" value="KYC69896.1"/>
    <property type="molecule type" value="Genomic_DNA"/>
</dbReference>
<comment type="caution">
    <text evidence="1">The sequence shown here is derived from an EMBL/GenBank/DDBJ whole genome shotgun (WGS) entry which is preliminary data.</text>
</comment>
<organism evidence="1 2">
    <name type="scientific">Heyndrickxia coagulans</name>
    <name type="common">Weizmannia coagulans</name>
    <dbReference type="NCBI Taxonomy" id="1398"/>
    <lineage>
        <taxon>Bacteria</taxon>
        <taxon>Bacillati</taxon>
        <taxon>Bacillota</taxon>
        <taxon>Bacilli</taxon>
        <taxon>Bacillales</taxon>
        <taxon>Bacillaceae</taxon>
        <taxon>Heyndrickxia</taxon>
    </lineage>
</organism>
<dbReference type="Proteomes" id="UP000075304">
    <property type="component" value="Unassembled WGS sequence"/>
</dbReference>